<evidence type="ECO:0000259" key="6">
    <source>
        <dbReference type="Pfam" id="PF00082"/>
    </source>
</evidence>
<evidence type="ECO:0000313" key="9">
    <source>
        <dbReference type="Proteomes" id="UP000066529"/>
    </source>
</evidence>
<dbReference type="AlphaFoldDB" id="A0A0E3H8X4"/>
<sequence>MANQSEEYEYYYVGDKKVKLNKLPDSFALRYKSDVPAHAIEKKLLDMPDLADAEERKDIPANNLVIVTLPQPKHLVDVKESIQNLEDDDRVELVLPVYKEPQSGLRMVVTDEITVRFKSGVSDDAIDRLNKETGVEILEKDRFAPNQYILKVKDPKETFAIARKYHESDLTEFAEPNFLSEIEKTSVPYFEQWYLHNTGQNHGVPGEDIKAKEAWGLTKGSPDITVAIIDDGVDINHPDLKPNIWTNPDSSQPDIHGWDFFDGNSDPNPKKFTPPYYVTRGNDNHGTPCAGLVAATGNGALGVIGVAPNCKILPVKIFMGDNLVQNNRLADAIRYAGQRADILSNSWNCPESNDVTYAIRDVIQTGRGGKGCPVFVAAGNGSKNQIGFPSNVPEAIAVGASTNRGEIAAYSNCGEGLAFVAPSSGGTKRVYTTDVSIPGRGYNVGDVGKGDADGFYTNSFGETSAATPLAAGVAALIL</sequence>
<dbReference type="InterPro" id="IPR036852">
    <property type="entry name" value="Peptidase_S8/S53_dom_sf"/>
</dbReference>
<gene>
    <name evidence="8" type="ORF">MSTHT_1351</name>
</gene>
<keyword evidence="3 5" id="KW-0378">Hydrolase</keyword>
<protein>
    <submittedName>
        <fullName evidence="8">Serine protease</fullName>
    </submittedName>
</protein>
<reference evidence="8 9" key="1">
    <citation type="submission" date="2014-07" db="EMBL/GenBank/DDBJ databases">
        <title>Methanogenic archaea and the global carbon cycle.</title>
        <authorList>
            <person name="Henriksen J.R."/>
            <person name="Luke J."/>
            <person name="Reinhart S."/>
            <person name="Benedict M.N."/>
            <person name="Youngblut N.D."/>
            <person name="Metcalf M.E."/>
            <person name="Whitaker R.J."/>
            <person name="Metcalf W.W."/>
        </authorList>
    </citation>
    <scope>NUCLEOTIDE SEQUENCE [LARGE SCALE GENOMIC DNA]</scope>
    <source>
        <strain evidence="9">ATCC 43570 / DSM 1825 / OCM 12 / VKM B-1830 / TM-1</strain>
    </source>
</reference>
<feature type="active site" description="Charge relay system" evidence="5">
    <location>
        <position position="285"/>
    </location>
</feature>
<dbReference type="PRINTS" id="PR00723">
    <property type="entry name" value="SUBTILISIN"/>
</dbReference>
<dbReference type="InterPro" id="IPR015500">
    <property type="entry name" value="Peptidase_S8_subtilisin-rel"/>
</dbReference>
<dbReference type="PROSITE" id="PS00137">
    <property type="entry name" value="SUBTILASE_HIS"/>
    <property type="match status" value="1"/>
</dbReference>
<evidence type="ECO:0000256" key="4">
    <source>
        <dbReference type="ARBA" id="ARBA00022825"/>
    </source>
</evidence>
<dbReference type="GO" id="GO:0016020">
    <property type="term" value="C:membrane"/>
    <property type="evidence" value="ECO:0007669"/>
    <property type="project" value="TreeGrafter"/>
</dbReference>
<dbReference type="InterPro" id="IPR022398">
    <property type="entry name" value="Peptidase_S8_His-AS"/>
</dbReference>
<feature type="domain" description="Fervidolysin-like N-terminal prodomain" evidence="7">
    <location>
        <begin position="109"/>
        <end position="177"/>
    </location>
</feature>
<proteinExistence type="inferred from homology"/>
<feature type="active site" description="Charge relay system" evidence="5">
    <location>
        <position position="230"/>
    </location>
</feature>
<evidence type="ECO:0000256" key="3">
    <source>
        <dbReference type="ARBA" id="ARBA00022801"/>
    </source>
</evidence>
<dbReference type="InterPro" id="IPR000209">
    <property type="entry name" value="Peptidase_S8/S53_dom"/>
</dbReference>
<organism evidence="8 9">
    <name type="scientific">Methanosarcina thermophila (strain ATCC 43570 / DSM 1825 / OCM 12 / VKM B-1830 / TM-1)</name>
    <dbReference type="NCBI Taxonomy" id="523844"/>
    <lineage>
        <taxon>Archaea</taxon>
        <taxon>Methanobacteriati</taxon>
        <taxon>Methanobacteriota</taxon>
        <taxon>Stenosarchaea group</taxon>
        <taxon>Methanomicrobia</taxon>
        <taxon>Methanosarcinales</taxon>
        <taxon>Methanosarcinaceae</taxon>
        <taxon>Methanosarcina</taxon>
    </lineage>
</organism>
<dbReference type="PROSITE" id="PS51892">
    <property type="entry name" value="SUBTILASE"/>
    <property type="match status" value="1"/>
</dbReference>
<dbReference type="SUPFAM" id="SSF52743">
    <property type="entry name" value="Subtilisin-like"/>
    <property type="match status" value="1"/>
</dbReference>
<accession>A0A0E3H8X4</accession>
<keyword evidence="2 5" id="KW-0645">Protease</keyword>
<evidence type="ECO:0000256" key="2">
    <source>
        <dbReference type="ARBA" id="ARBA00022670"/>
    </source>
</evidence>
<dbReference type="InterPro" id="IPR054399">
    <property type="entry name" value="Fervidolysin-like_N_prodom"/>
</dbReference>
<dbReference type="PANTHER" id="PTHR42884">
    <property type="entry name" value="PROPROTEIN CONVERTASE SUBTILISIN/KEXIN-RELATED"/>
    <property type="match status" value="1"/>
</dbReference>
<evidence type="ECO:0000256" key="5">
    <source>
        <dbReference type="PROSITE-ProRule" id="PRU01240"/>
    </source>
</evidence>
<dbReference type="InterPro" id="IPR023827">
    <property type="entry name" value="Peptidase_S8_Asp-AS"/>
</dbReference>
<dbReference type="InterPro" id="IPR034182">
    <property type="entry name" value="Kexin/furin"/>
</dbReference>
<dbReference type="Pfam" id="PF00082">
    <property type="entry name" value="Peptidase_S8"/>
    <property type="match status" value="1"/>
</dbReference>
<dbReference type="OrthoDB" id="341609at2157"/>
<evidence type="ECO:0000259" key="7">
    <source>
        <dbReference type="Pfam" id="PF22148"/>
    </source>
</evidence>
<evidence type="ECO:0000313" key="8">
    <source>
        <dbReference type="EMBL" id="AKB13109.1"/>
    </source>
</evidence>
<dbReference type="PATRIC" id="fig|523844.20.peg.1701"/>
<dbReference type="PROSITE" id="PS00136">
    <property type="entry name" value="SUBTILASE_ASP"/>
    <property type="match status" value="1"/>
</dbReference>
<dbReference type="STRING" id="523844.MSTHT_1351"/>
<dbReference type="Pfam" id="PF22148">
    <property type="entry name" value="Fervidolysin_NPro-like"/>
    <property type="match status" value="1"/>
</dbReference>
<keyword evidence="4 5" id="KW-0720">Serine protease</keyword>
<feature type="active site" description="Charge relay system" evidence="5">
    <location>
        <position position="464"/>
    </location>
</feature>
<dbReference type="RefSeq" id="WP_052721852.1">
    <property type="nucleotide sequence ID" value="NZ_CP009501.1"/>
</dbReference>
<dbReference type="GO" id="GO:0016485">
    <property type="term" value="P:protein processing"/>
    <property type="evidence" value="ECO:0007669"/>
    <property type="project" value="TreeGrafter"/>
</dbReference>
<comment type="similarity">
    <text evidence="1">Belongs to the peptidase S8 family. Furin subfamily.</text>
</comment>
<evidence type="ECO:0000256" key="1">
    <source>
        <dbReference type="ARBA" id="ARBA00005325"/>
    </source>
</evidence>
<dbReference type="EMBL" id="CP009501">
    <property type="protein sequence ID" value="AKB13109.1"/>
    <property type="molecule type" value="Genomic_DNA"/>
</dbReference>
<dbReference type="Proteomes" id="UP000066529">
    <property type="component" value="Chromosome"/>
</dbReference>
<dbReference type="CDD" id="cd04059">
    <property type="entry name" value="Peptidases_S8_Protein_convertases_Kexins_Furin-like"/>
    <property type="match status" value="1"/>
</dbReference>
<name>A0A0E3H8X4_METTT</name>
<dbReference type="GeneID" id="41603304"/>
<dbReference type="HOGENOM" id="CLU_011263_10_1_2"/>
<feature type="domain" description="Peptidase S8/S53" evidence="6">
    <location>
        <begin position="223"/>
        <end position="478"/>
    </location>
</feature>
<dbReference type="PANTHER" id="PTHR42884:SF14">
    <property type="entry name" value="NEUROENDOCRINE CONVERTASE 1"/>
    <property type="match status" value="1"/>
</dbReference>
<dbReference type="Gene3D" id="3.40.50.200">
    <property type="entry name" value="Peptidase S8/S53 domain"/>
    <property type="match status" value="1"/>
</dbReference>
<dbReference type="KEGG" id="mthr:MSTHT_1351"/>
<dbReference type="GO" id="GO:0004252">
    <property type="term" value="F:serine-type endopeptidase activity"/>
    <property type="evidence" value="ECO:0007669"/>
    <property type="project" value="UniProtKB-UniRule"/>
</dbReference>